<feature type="transmembrane region" description="Helical" evidence="1">
    <location>
        <begin position="20"/>
        <end position="42"/>
    </location>
</feature>
<gene>
    <name evidence="2" type="ORF">CEJ86_33945</name>
</gene>
<reference evidence="2 3" key="1">
    <citation type="submission" date="2017-06" db="EMBL/GenBank/DDBJ databases">
        <title>Ensifer strains isolated from leguminous trees and herbs display diverse denitrification phenotypes with some acting as strong N2O sinks.</title>
        <authorList>
            <person name="Woliy K."/>
            <person name="Mania D."/>
            <person name="Bakken L.R."/>
            <person name="Frostegard A."/>
        </authorList>
    </citation>
    <scope>NUCLEOTIDE SEQUENCE [LARGE SCALE GENOMIC DNA]</scope>
    <source>
        <strain evidence="2 3">AC50a</strain>
    </source>
</reference>
<sequence length="92" mass="10024">MDTDNSNQIKSHLSVKLLKAVLLAACVLGFILSFVQVVFDAYQSSDTIDKKANEMLALIKEPASRAASRMDKKMGQEVLNGLLELKSVQIAA</sequence>
<organism evidence="2 3">
    <name type="scientific">Rhizobium meliloti</name>
    <name type="common">Ensifer meliloti</name>
    <name type="synonym">Sinorhizobium meliloti</name>
    <dbReference type="NCBI Taxonomy" id="382"/>
    <lineage>
        <taxon>Bacteria</taxon>
        <taxon>Pseudomonadati</taxon>
        <taxon>Pseudomonadota</taxon>
        <taxon>Alphaproteobacteria</taxon>
        <taxon>Hyphomicrobiales</taxon>
        <taxon>Rhizobiaceae</taxon>
        <taxon>Sinorhizobium/Ensifer group</taxon>
        <taxon>Sinorhizobium</taxon>
    </lineage>
</organism>
<keyword evidence="1" id="KW-1133">Transmembrane helix</keyword>
<protein>
    <submittedName>
        <fullName evidence="2">Uncharacterized protein</fullName>
    </submittedName>
</protein>
<keyword evidence="1" id="KW-0472">Membrane</keyword>
<evidence type="ECO:0000313" key="2">
    <source>
        <dbReference type="EMBL" id="PJR05632.1"/>
    </source>
</evidence>
<evidence type="ECO:0000256" key="1">
    <source>
        <dbReference type="SAM" id="Phobius"/>
    </source>
</evidence>
<dbReference type="EMBL" id="NJGD01000207">
    <property type="protein sequence ID" value="PJR05632.1"/>
    <property type="molecule type" value="Genomic_DNA"/>
</dbReference>
<proteinExistence type="predicted"/>
<comment type="caution">
    <text evidence="2">The sequence shown here is derived from an EMBL/GenBank/DDBJ whole genome shotgun (WGS) entry which is preliminary data.</text>
</comment>
<keyword evidence="1" id="KW-0812">Transmembrane</keyword>
<dbReference type="AlphaFoldDB" id="A0A2J0YSD5"/>
<name>A0A2J0YSD5_RHIML</name>
<feature type="non-terminal residue" evidence="2">
    <location>
        <position position="92"/>
    </location>
</feature>
<evidence type="ECO:0000313" key="3">
    <source>
        <dbReference type="Proteomes" id="UP000231987"/>
    </source>
</evidence>
<accession>A0A2J0YSD5</accession>
<dbReference type="Proteomes" id="UP000231987">
    <property type="component" value="Unassembled WGS sequence"/>
</dbReference>